<keyword evidence="2" id="KW-1185">Reference proteome</keyword>
<proteinExistence type="predicted"/>
<comment type="caution">
    <text evidence="1">The sequence shown here is derived from an EMBL/GenBank/DDBJ whole genome shotgun (WGS) entry which is preliminary data.</text>
</comment>
<evidence type="ECO:0000313" key="1">
    <source>
        <dbReference type="EMBL" id="KAI6082858.1"/>
    </source>
</evidence>
<dbReference type="Proteomes" id="UP001497680">
    <property type="component" value="Unassembled WGS sequence"/>
</dbReference>
<reference evidence="1 2" key="1">
    <citation type="journal article" date="2022" name="New Phytol.">
        <title>Ecological generalism drives hyperdiversity of secondary metabolite gene clusters in xylarialean endophytes.</title>
        <authorList>
            <person name="Franco M.E.E."/>
            <person name="Wisecaver J.H."/>
            <person name="Arnold A.E."/>
            <person name="Ju Y.M."/>
            <person name="Slot J.C."/>
            <person name="Ahrendt S."/>
            <person name="Moore L.P."/>
            <person name="Eastman K.E."/>
            <person name="Scott K."/>
            <person name="Konkel Z."/>
            <person name="Mondo S.J."/>
            <person name="Kuo A."/>
            <person name="Hayes R.D."/>
            <person name="Haridas S."/>
            <person name="Andreopoulos B."/>
            <person name="Riley R."/>
            <person name="LaButti K."/>
            <person name="Pangilinan J."/>
            <person name="Lipzen A."/>
            <person name="Amirebrahimi M."/>
            <person name="Yan J."/>
            <person name="Adam C."/>
            <person name="Keymanesh K."/>
            <person name="Ng V."/>
            <person name="Louie K."/>
            <person name="Northen T."/>
            <person name="Drula E."/>
            <person name="Henrissat B."/>
            <person name="Hsieh H.M."/>
            <person name="Youens-Clark K."/>
            <person name="Lutzoni F."/>
            <person name="Miadlikowska J."/>
            <person name="Eastwood D.C."/>
            <person name="Hamelin R.C."/>
            <person name="Grigoriev I.V."/>
            <person name="U'Ren J.M."/>
        </authorList>
    </citation>
    <scope>NUCLEOTIDE SEQUENCE [LARGE SCALE GENOMIC DNA]</scope>
    <source>
        <strain evidence="1 2">ER1909</strain>
    </source>
</reference>
<organism evidence="1 2">
    <name type="scientific">Hypoxylon rubiginosum</name>
    <dbReference type="NCBI Taxonomy" id="110542"/>
    <lineage>
        <taxon>Eukaryota</taxon>
        <taxon>Fungi</taxon>
        <taxon>Dikarya</taxon>
        <taxon>Ascomycota</taxon>
        <taxon>Pezizomycotina</taxon>
        <taxon>Sordariomycetes</taxon>
        <taxon>Xylariomycetidae</taxon>
        <taxon>Xylariales</taxon>
        <taxon>Hypoxylaceae</taxon>
        <taxon>Hypoxylon</taxon>
    </lineage>
</organism>
<accession>A0ACC0CQV3</accession>
<gene>
    <name evidence="1" type="ORF">F4821DRAFT_263538</name>
</gene>
<protein>
    <submittedName>
        <fullName evidence="1">Uncharacterized protein</fullName>
    </submittedName>
</protein>
<sequence>MCYYRSITVYACGHEALGEDAVANSPLCLCGANENNPASELGRLRVVEGRRAEYCDSCKRVENSFKTRGTTQKDFVPRVTSAESAKSANDRAMLAQMAGPTPEPAKPRKEQINDTAIAELEYYLKNNPSIFNDANFMWFVMFIASLPSWVDRPVLISELEPWFAELFDETSQFCVRPALRSMNCEWTLDDVMCWKRHSTVWITEDNVNAMNNVNAIDNTICV</sequence>
<dbReference type="EMBL" id="MU394362">
    <property type="protein sequence ID" value="KAI6082858.1"/>
    <property type="molecule type" value="Genomic_DNA"/>
</dbReference>
<evidence type="ECO:0000313" key="2">
    <source>
        <dbReference type="Proteomes" id="UP001497680"/>
    </source>
</evidence>
<name>A0ACC0CQV3_9PEZI</name>